<organism evidence="2 3">
    <name type="scientific">Senna tora</name>
    <dbReference type="NCBI Taxonomy" id="362788"/>
    <lineage>
        <taxon>Eukaryota</taxon>
        <taxon>Viridiplantae</taxon>
        <taxon>Streptophyta</taxon>
        <taxon>Embryophyta</taxon>
        <taxon>Tracheophyta</taxon>
        <taxon>Spermatophyta</taxon>
        <taxon>Magnoliopsida</taxon>
        <taxon>eudicotyledons</taxon>
        <taxon>Gunneridae</taxon>
        <taxon>Pentapetalae</taxon>
        <taxon>rosids</taxon>
        <taxon>fabids</taxon>
        <taxon>Fabales</taxon>
        <taxon>Fabaceae</taxon>
        <taxon>Caesalpinioideae</taxon>
        <taxon>Cassia clade</taxon>
        <taxon>Senna</taxon>
    </lineage>
</organism>
<dbReference type="InterPro" id="IPR008906">
    <property type="entry name" value="HATC_C_dom"/>
</dbReference>
<feature type="domain" description="HAT C-terminal dimerisation" evidence="1">
    <location>
        <begin position="102"/>
        <end position="191"/>
    </location>
</feature>
<evidence type="ECO:0000313" key="3">
    <source>
        <dbReference type="Proteomes" id="UP000634136"/>
    </source>
</evidence>
<dbReference type="PANTHER" id="PTHR45749">
    <property type="match status" value="1"/>
</dbReference>
<reference evidence="2" key="1">
    <citation type="submission" date="2020-09" db="EMBL/GenBank/DDBJ databases">
        <title>Genome-Enabled Discovery of Anthraquinone Biosynthesis in Senna tora.</title>
        <authorList>
            <person name="Kang S.-H."/>
            <person name="Pandey R.P."/>
            <person name="Lee C.-M."/>
            <person name="Sim J.-S."/>
            <person name="Jeong J.-T."/>
            <person name="Choi B.-S."/>
            <person name="Jung M."/>
            <person name="Ginzburg D."/>
            <person name="Zhao K."/>
            <person name="Won S.Y."/>
            <person name="Oh T.-J."/>
            <person name="Yu Y."/>
            <person name="Kim N.-H."/>
            <person name="Lee O.R."/>
            <person name="Lee T.-H."/>
            <person name="Bashyal P."/>
            <person name="Kim T.-S."/>
            <person name="Lee W.-H."/>
            <person name="Kawkins C."/>
            <person name="Kim C.-K."/>
            <person name="Kim J.S."/>
            <person name="Ahn B.O."/>
            <person name="Rhee S.Y."/>
            <person name="Sohng J.K."/>
        </authorList>
    </citation>
    <scope>NUCLEOTIDE SEQUENCE</scope>
    <source>
        <tissue evidence="2">Leaf</tissue>
    </source>
</reference>
<sequence length="217" mass="24685">MNAITSSISVSQFKLSQTLNAIPILCTTFGSLLSRLVSFDLWHRILILLMSDINLGVQGIAVATKAQFDSTDLALLELAWIQLIQENKPITKKELAELEYELQHYKLDVPCHPQLKILSIIAELCQGLVKIEKSGIYPFINRLLRLILTLSVSIATTECAISALKIIKSRLRSKMEDDFLKDLMIVYIEKQIAEGFTTNTIIDDFYFLKQRRVQLKK</sequence>
<dbReference type="EMBL" id="JAAIUW010000006">
    <property type="protein sequence ID" value="KAF7825255.1"/>
    <property type="molecule type" value="Genomic_DNA"/>
</dbReference>
<evidence type="ECO:0000313" key="2">
    <source>
        <dbReference type="EMBL" id="KAF7825255.1"/>
    </source>
</evidence>
<dbReference type="PANTHER" id="PTHR45749:SF37">
    <property type="entry name" value="OS05G0311600 PROTEIN"/>
    <property type="match status" value="1"/>
</dbReference>
<evidence type="ECO:0000259" key="1">
    <source>
        <dbReference type="Pfam" id="PF05699"/>
    </source>
</evidence>
<dbReference type="OrthoDB" id="1426874at2759"/>
<keyword evidence="3" id="KW-1185">Reference proteome</keyword>
<protein>
    <submittedName>
        <fullName evidence="2">Zinc finger MYM-type protein 1-like</fullName>
    </submittedName>
</protein>
<proteinExistence type="predicted"/>
<gene>
    <name evidence="2" type="ORF">G2W53_016419</name>
</gene>
<dbReference type="GO" id="GO:0046983">
    <property type="term" value="F:protein dimerization activity"/>
    <property type="evidence" value="ECO:0007669"/>
    <property type="project" value="InterPro"/>
</dbReference>
<dbReference type="AlphaFoldDB" id="A0A834TNV5"/>
<name>A0A834TNV5_9FABA</name>
<accession>A0A834TNV5</accession>
<comment type="caution">
    <text evidence="2">The sequence shown here is derived from an EMBL/GenBank/DDBJ whole genome shotgun (WGS) entry which is preliminary data.</text>
</comment>
<dbReference type="Pfam" id="PF05699">
    <property type="entry name" value="Dimer_Tnp_hAT"/>
    <property type="match status" value="1"/>
</dbReference>
<dbReference type="Proteomes" id="UP000634136">
    <property type="component" value="Unassembled WGS sequence"/>
</dbReference>